<accession>A0A0N7LT48</accession>
<dbReference type="InterPro" id="IPR028250">
    <property type="entry name" value="DsbDN"/>
</dbReference>
<dbReference type="AlphaFoldDB" id="A0A0N7LT48"/>
<organism evidence="2 3">
    <name type="scientific">Thalassobacter stenotrophicus</name>
    <dbReference type="NCBI Taxonomy" id="266809"/>
    <lineage>
        <taxon>Bacteria</taxon>
        <taxon>Pseudomonadati</taxon>
        <taxon>Pseudomonadota</taxon>
        <taxon>Alphaproteobacteria</taxon>
        <taxon>Rhodobacterales</taxon>
        <taxon>Roseobacteraceae</taxon>
        <taxon>Thalassobacter</taxon>
    </lineage>
</organism>
<dbReference type="EMBL" id="CYRX01000011">
    <property type="protein sequence ID" value="CUH59698.1"/>
    <property type="molecule type" value="Genomic_DNA"/>
</dbReference>
<dbReference type="Pfam" id="PF11412">
    <property type="entry name" value="DsbD_N"/>
    <property type="match status" value="1"/>
</dbReference>
<proteinExistence type="predicted"/>
<protein>
    <recommendedName>
        <fullName evidence="1">Thiol:disulfide interchange protein DsbD N-terminal domain-containing protein</fullName>
    </recommendedName>
</protein>
<evidence type="ECO:0000259" key="1">
    <source>
        <dbReference type="Pfam" id="PF11412"/>
    </source>
</evidence>
<reference evidence="2 3" key="1">
    <citation type="submission" date="2015-09" db="EMBL/GenBank/DDBJ databases">
        <authorList>
            <consortium name="Swine Surveillance"/>
        </authorList>
    </citation>
    <scope>NUCLEOTIDE SEQUENCE [LARGE SCALE GENOMIC DNA]</scope>
    <source>
        <strain evidence="2 3">CECT 5294</strain>
    </source>
</reference>
<dbReference type="STRING" id="266809.PM03_08420"/>
<dbReference type="eggNOG" id="COG4233">
    <property type="taxonomic scope" value="Bacteria"/>
</dbReference>
<gene>
    <name evidence="2" type="ORF">THS5294_00985</name>
</gene>
<evidence type="ECO:0000313" key="2">
    <source>
        <dbReference type="EMBL" id="CUH59698.1"/>
    </source>
</evidence>
<sequence>MQGLIANCDDTTVTDCVGFDLCGLDFQAYALAMFRFIFLCFVCLTSSASAQVLLTSLDDVVQIEVREGWRDADGRHFAGLEVRLADGWKTYWRSPGASGIAPRVQWTGSGNVSAAVIHWPTPTPFLTAGYPSLGYTQDFVLPIELAPINPAAPIMLEAQIEIGICLDICLPAKVNVRAELPPIGQSDAAVVAALRDRPSAGRGQVRCSIRPSNSGVMLSADIPQVRALGGDEAVAVEILHAHDRIWVADTSVSREGRVLRTQTEFMRPDDAPVSLDRSGLRFTVVGREGAVEYFGCTGR</sequence>
<name>A0A0N7LT48_9RHOB</name>
<evidence type="ECO:0000313" key="3">
    <source>
        <dbReference type="Proteomes" id="UP000051298"/>
    </source>
</evidence>
<feature type="domain" description="Thiol:disulfide interchange protein DsbD N-terminal" evidence="1">
    <location>
        <begin position="73"/>
        <end position="175"/>
    </location>
</feature>
<dbReference type="Proteomes" id="UP000051298">
    <property type="component" value="Unassembled WGS sequence"/>
</dbReference>